<proteinExistence type="predicted"/>
<keyword evidence="3" id="KW-1185">Reference proteome</keyword>
<dbReference type="Proteomes" id="UP000332933">
    <property type="component" value="Unassembled WGS sequence"/>
</dbReference>
<organism evidence="2 3">
    <name type="scientific">Aphanomyces stellatus</name>
    <dbReference type="NCBI Taxonomy" id="120398"/>
    <lineage>
        <taxon>Eukaryota</taxon>
        <taxon>Sar</taxon>
        <taxon>Stramenopiles</taxon>
        <taxon>Oomycota</taxon>
        <taxon>Saprolegniomycetes</taxon>
        <taxon>Saprolegniales</taxon>
        <taxon>Verrucalvaceae</taxon>
        <taxon>Aphanomyces</taxon>
    </lineage>
</organism>
<dbReference type="AlphaFoldDB" id="A0A485LJE3"/>
<name>A0A485LJE3_9STRA</name>
<gene>
    <name evidence="2" type="primary">Aste57867_21363</name>
    <name evidence="1" type="ORF">As57867_021294</name>
    <name evidence="2" type="ORF">ASTE57867_21363</name>
</gene>
<accession>A0A485LJE3</accession>
<evidence type="ECO:0000313" key="2">
    <source>
        <dbReference type="EMBL" id="VFT98035.1"/>
    </source>
</evidence>
<dbReference type="EMBL" id="CAADRA010006996">
    <property type="protein sequence ID" value="VFT98035.1"/>
    <property type="molecule type" value="Genomic_DNA"/>
</dbReference>
<sequence>MAPCKLKEQLHDPLKCDCATPVSPRVPLKFVCPFSNFTQRMRGASGKIQDLHTRYNAALALAERPGTHCVVGALPSFVQPFLQLQGVEEPLSWPLSNVHAADLLRRVKRSVPAAAVQGDACCIPASALTFRNPEWDAAVADLVRGVVATSLGIFVPIEAKLSHLVVDTTACRAPAVPPPPETSFATLVIAMPSFHEGGALVVRHEHATERFANSGWAASALLVPQFCAFYNPCAVQWTRLTRGRRVLLVYHLTLTDQPRALAPPSLHRAIAALRGVALTKRMPKRKFVSFLPSVSSHHPTWKSLTGIDLARANALQATGFFDVYLTTVTMMRHRPRRHRHRHRGGDCLWFSDSDDDEYGDEYDDEDEDDDDDERADVTTCTFGPRLRHPDGDAPQILSDISLPAKSDEFLTQPFRDDGQARFAALVFWPKPLRLVLLGLPRAVDWFAKLVKEPTSTWTPAARLGYPSADYMARRLLHMFDQTGDDYDNARSGVLMLEGLVALGNATLLGTFLTAHFHTYVARRSLEGLDLDATLERALVQHGVDALYLPLVQLFERACAVDAARVLPLGLPILVAWCNTRAVAVAPSPARRRMYYHHDDDVDVDANDDPTPPAADVVASRVPSLPYSVELIRGLLGTFVRHMTGPRHAPHSPMCRCHGVQRDPDVGLLGQALAVETYLAARLEDIADPPRLFLQHRLPSSLLALVDEFAHPRVVATILAAPARYAPLHVLAPVVAQLHYAPPTLVLAKPLVASILAKLFDAAPSSFALQPFHDVHDHYDDSEYDDYTLASALAVARLAGVFDAALAAVAARLFPAVGMVVVLAKAVRTYPHVGAGHEDAVVDIVLRTTRDVASMDAAALESLRQMWSREGYVDRHEATLQTRLVVECMAVGAALDGSNDSDSKWSETVARHFAAQIARGSKELVRRLFVPAANGMSKRRIPLAAWRLFVRACVDRLERDLQPVPDIQDWSLPDLVVPGAPTALTHAVHQFFRSPRLARVELTGRDVTYHGPLTAALHALALASPGAFAVRVLSSKTARVKGRLEIVKTATGRASVDDIVRVEALRAQRAVEDRVVAALKKLLAGDAPAALVLSRAQPTQQRSCACGQCYLRQGASAMMAW</sequence>
<dbReference type="PANTHER" id="PTHR33099">
    <property type="entry name" value="FE2OG DIOXYGENASE DOMAIN-CONTAINING PROTEIN"/>
    <property type="match status" value="1"/>
</dbReference>
<evidence type="ECO:0000313" key="1">
    <source>
        <dbReference type="EMBL" id="KAF0686859.1"/>
    </source>
</evidence>
<protein>
    <submittedName>
        <fullName evidence="2">Aste57867_21363 protein</fullName>
    </submittedName>
</protein>
<dbReference type="OrthoDB" id="27483at2759"/>
<dbReference type="EMBL" id="VJMH01006970">
    <property type="protein sequence ID" value="KAF0686859.1"/>
    <property type="molecule type" value="Genomic_DNA"/>
</dbReference>
<evidence type="ECO:0000313" key="3">
    <source>
        <dbReference type="Proteomes" id="UP000332933"/>
    </source>
</evidence>
<reference evidence="2 3" key="1">
    <citation type="submission" date="2019-03" db="EMBL/GenBank/DDBJ databases">
        <authorList>
            <person name="Gaulin E."/>
            <person name="Dumas B."/>
        </authorList>
    </citation>
    <scope>NUCLEOTIDE SEQUENCE [LARGE SCALE GENOMIC DNA]</scope>
    <source>
        <strain evidence="2">CBS 568.67</strain>
    </source>
</reference>
<dbReference type="PANTHER" id="PTHR33099:SF7">
    <property type="entry name" value="MYND-TYPE DOMAIN-CONTAINING PROTEIN"/>
    <property type="match status" value="1"/>
</dbReference>
<reference evidence="1" key="2">
    <citation type="submission" date="2019-06" db="EMBL/GenBank/DDBJ databases">
        <title>Genomics analysis of Aphanomyces spp. identifies a new class of oomycete effector associated with host adaptation.</title>
        <authorList>
            <person name="Gaulin E."/>
        </authorList>
    </citation>
    <scope>NUCLEOTIDE SEQUENCE</scope>
    <source>
        <strain evidence="1">CBS 578.67</strain>
    </source>
</reference>